<dbReference type="Proteomes" id="UP000283732">
    <property type="component" value="Unassembled WGS sequence"/>
</dbReference>
<accession>A0A3R6ECI6</accession>
<gene>
    <name evidence="2" type="ORF">DW191_03995</name>
</gene>
<comment type="caution">
    <text evidence="2">The sequence shown here is derived from an EMBL/GenBank/DDBJ whole genome shotgun (WGS) entry which is preliminary data.</text>
</comment>
<sequence length="190" mass="20521">MADNVSNNFKGLPIAELIAAPLTAACDSQKKLAKSAFEFMTEIGFQDDGKTPRMLNFNLQRPVEGSTTPMDIQVQAPFLGLVPLPSLLVDDVQIDFQMEVTTTETSKETSNSETSVSASSNFKFGCFASGSVSVNGKVSSSRENTRSTNQTAKYQVHVSARQQQPTEGLSKLMDIMASCVEPLKLDNSGK</sequence>
<feature type="region of interest" description="Disordered" evidence="1">
    <location>
        <begin position="137"/>
        <end position="163"/>
    </location>
</feature>
<dbReference type="InterPro" id="IPR024510">
    <property type="entry name" value="DUF2589"/>
</dbReference>
<proteinExistence type="predicted"/>
<organism evidence="2 3">
    <name type="scientific">Parabacteroides merdae</name>
    <dbReference type="NCBI Taxonomy" id="46503"/>
    <lineage>
        <taxon>Bacteria</taxon>
        <taxon>Pseudomonadati</taxon>
        <taxon>Bacteroidota</taxon>
        <taxon>Bacteroidia</taxon>
        <taxon>Bacteroidales</taxon>
        <taxon>Tannerellaceae</taxon>
        <taxon>Parabacteroides</taxon>
    </lineage>
</organism>
<evidence type="ECO:0000313" key="2">
    <source>
        <dbReference type="EMBL" id="RHH80281.1"/>
    </source>
</evidence>
<evidence type="ECO:0000256" key="1">
    <source>
        <dbReference type="SAM" id="MobiDB-lite"/>
    </source>
</evidence>
<dbReference type="RefSeq" id="WP_122290951.1">
    <property type="nucleotide sequence ID" value="NZ_QRKC01000001.1"/>
</dbReference>
<protein>
    <submittedName>
        <fullName evidence="2">DUF2589 domain-containing protein</fullName>
    </submittedName>
</protein>
<evidence type="ECO:0000313" key="3">
    <source>
        <dbReference type="Proteomes" id="UP000283732"/>
    </source>
</evidence>
<name>A0A3R6ECI6_9BACT</name>
<dbReference type="Pfam" id="PF11655">
    <property type="entry name" value="DUF2589"/>
    <property type="match status" value="1"/>
</dbReference>
<dbReference type="AlphaFoldDB" id="A0A3R6ECI6"/>
<dbReference type="EMBL" id="QRKC01000001">
    <property type="protein sequence ID" value="RHH80281.1"/>
    <property type="molecule type" value="Genomic_DNA"/>
</dbReference>
<reference evidence="2 3" key="1">
    <citation type="submission" date="2018-08" db="EMBL/GenBank/DDBJ databases">
        <title>A genome reference for cultivated species of the human gut microbiota.</title>
        <authorList>
            <person name="Zou Y."/>
            <person name="Xue W."/>
            <person name="Luo G."/>
        </authorList>
    </citation>
    <scope>NUCLEOTIDE SEQUENCE [LARGE SCALE GENOMIC DNA]</scope>
    <source>
        <strain evidence="2 3">AM16-50</strain>
    </source>
</reference>